<gene>
    <name evidence="1" type="ORF">METZ01_LOCUS312481</name>
</gene>
<dbReference type="AlphaFoldDB" id="A0A382NH99"/>
<accession>A0A382NH99</accession>
<dbReference type="EMBL" id="UINC01099958">
    <property type="protein sequence ID" value="SVC59627.1"/>
    <property type="molecule type" value="Genomic_DNA"/>
</dbReference>
<reference evidence="1" key="1">
    <citation type="submission" date="2018-05" db="EMBL/GenBank/DDBJ databases">
        <authorList>
            <person name="Lanie J.A."/>
            <person name="Ng W.-L."/>
            <person name="Kazmierczak K.M."/>
            <person name="Andrzejewski T.M."/>
            <person name="Davidsen T.M."/>
            <person name="Wayne K.J."/>
            <person name="Tettelin H."/>
            <person name="Glass J.I."/>
            <person name="Rusch D."/>
            <person name="Podicherti R."/>
            <person name="Tsui H.-C.T."/>
            <person name="Winkler M.E."/>
        </authorList>
    </citation>
    <scope>NUCLEOTIDE SEQUENCE</scope>
</reference>
<feature type="non-terminal residue" evidence="1">
    <location>
        <position position="1"/>
    </location>
</feature>
<feature type="non-terminal residue" evidence="1">
    <location>
        <position position="26"/>
    </location>
</feature>
<evidence type="ECO:0000313" key="1">
    <source>
        <dbReference type="EMBL" id="SVC59627.1"/>
    </source>
</evidence>
<name>A0A382NH99_9ZZZZ</name>
<dbReference type="InterPro" id="IPR015422">
    <property type="entry name" value="PyrdxlP-dep_Trfase_small"/>
</dbReference>
<proteinExistence type="predicted"/>
<protein>
    <submittedName>
        <fullName evidence="1">Uncharacterized protein</fullName>
    </submittedName>
</protein>
<sequence>MSRIAHMGHVNAPMMLGALSVIEMGL</sequence>
<organism evidence="1">
    <name type="scientific">marine metagenome</name>
    <dbReference type="NCBI Taxonomy" id="408172"/>
    <lineage>
        <taxon>unclassified sequences</taxon>
        <taxon>metagenomes</taxon>
        <taxon>ecological metagenomes</taxon>
    </lineage>
</organism>
<dbReference type="Gene3D" id="3.90.1150.10">
    <property type="entry name" value="Aspartate Aminotransferase, domain 1"/>
    <property type="match status" value="1"/>
</dbReference>